<evidence type="ECO:0000313" key="2">
    <source>
        <dbReference type="EMBL" id="AJK47585.1"/>
    </source>
</evidence>
<dbReference type="OrthoDB" id="8926484at2"/>
<feature type="signal peptide" evidence="1">
    <location>
        <begin position="1"/>
        <end position="25"/>
    </location>
</feature>
<reference evidence="3" key="1">
    <citation type="submission" date="2011-03" db="EMBL/GenBank/DDBJ databases">
        <authorList>
            <person name="Voget S."/>
            <person name="Streit W.R."/>
            <person name="Jaeger K.E."/>
            <person name="Daniel R."/>
        </authorList>
    </citation>
    <scope>NUCLEOTIDE SEQUENCE [LARGE SCALE GENOMIC DNA]</scope>
    <source>
        <strain evidence="3">PG1</strain>
    </source>
</reference>
<dbReference type="KEGG" id="bpla:bpln_1g30110"/>
<feature type="chain" id="PRO_5002110329" description="Carboxypeptidase regulatory-like domain-containing protein" evidence="1">
    <location>
        <begin position="26"/>
        <end position="141"/>
    </location>
</feature>
<dbReference type="RefSeq" id="WP_042625882.1">
    <property type="nucleotide sequence ID" value="NZ_BSTO01000039.1"/>
</dbReference>
<dbReference type="SUPFAM" id="SSF49452">
    <property type="entry name" value="Starch-binding domain-like"/>
    <property type="match status" value="1"/>
</dbReference>
<reference evidence="2 3" key="2">
    <citation type="journal article" date="2016" name="Appl. Microbiol. Biotechnol.">
        <title>Mutations improving production and secretion of extracellular lipase by Burkholderia glumae PG1.</title>
        <authorList>
            <person name="Knapp A."/>
            <person name="Voget S."/>
            <person name="Gao R."/>
            <person name="Zaburannyi N."/>
            <person name="Krysciak D."/>
            <person name="Breuer M."/>
            <person name="Hauer B."/>
            <person name="Streit W.R."/>
            <person name="Muller R."/>
            <person name="Daniel R."/>
            <person name="Jaeger K.E."/>
        </authorList>
    </citation>
    <scope>NUCLEOTIDE SEQUENCE [LARGE SCALE GENOMIC DNA]</scope>
    <source>
        <strain evidence="2 3">PG1</strain>
    </source>
</reference>
<dbReference type="Gene3D" id="2.60.40.1120">
    <property type="entry name" value="Carboxypeptidase-like, regulatory domain"/>
    <property type="match status" value="1"/>
</dbReference>
<dbReference type="InterPro" id="IPR013784">
    <property type="entry name" value="Carb-bd-like_fold"/>
</dbReference>
<proteinExistence type="predicted"/>
<dbReference type="KEGG" id="bgp:BGL_1c31090"/>
<dbReference type="HOGENOM" id="CLU_121829_3_0_4"/>
<dbReference type="GO" id="GO:0030246">
    <property type="term" value="F:carbohydrate binding"/>
    <property type="evidence" value="ECO:0007669"/>
    <property type="project" value="InterPro"/>
</dbReference>
<evidence type="ECO:0000256" key="1">
    <source>
        <dbReference type="SAM" id="SignalP"/>
    </source>
</evidence>
<sequence>MQQQRVSKYVLAVALAVGLVGAAYAQSDAGLPDVQQQGSVGYVSGGVGLDESTAFQRASHHWPLSLRFTGKGGEFLSGVHVSIVGHGGDEVLKADTRGPYMLVRLAPGSYKITATYNDKTQTRSVSVPAKGGAKAAFSWGG</sequence>
<organism evidence="2 3">
    <name type="scientific">Burkholderia plantarii</name>
    <dbReference type="NCBI Taxonomy" id="41899"/>
    <lineage>
        <taxon>Bacteria</taxon>
        <taxon>Pseudomonadati</taxon>
        <taxon>Pseudomonadota</taxon>
        <taxon>Betaproteobacteria</taxon>
        <taxon>Burkholderiales</taxon>
        <taxon>Burkholderiaceae</taxon>
        <taxon>Burkholderia</taxon>
    </lineage>
</organism>
<keyword evidence="1" id="KW-0732">Signal</keyword>
<accession>A0A0B6S2M1</accession>
<dbReference type="EMBL" id="CP002580">
    <property type="protein sequence ID" value="AJK47585.1"/>
    <property type="molecule type" value="Genomic_DNA"/>
</dbReference>
<evidence type="ECO:0000313" key="3">
    <source>
        <dbReference type="Proteomes" id="UP000031838"/>
    </source>
</evidence>
<gene>
    <name evidence="2" type="ORF">BGL_1c31090</name>
</gene>
<protein>
    <recommendedName>
        <fullName evidence="4">Carboxypeptidase regulatory-like domain-containing protein</fullName>
    </recommendedName>
</protein>
<dbReference type="Proteomes" id="UP000031838">
    <property type="component" value="Chromosome 1"/>
</dbReference>
<evidence type="ECO:0008006" key="4">
    <source>
        <dbReference type="Google" id="ProtNLM"/>
    </source>
</evidence>
<keyword evidence="3" id="KW-1185">Reference proteome</keyword>
<name>A0A0B6S2M1_BURPL</name>
<dbReference type="AlphaFoldDB" id="A0A0B6S2M1"/>